<dbReference type="EMBL" id="MN738944">
    <property type="protein sequence ID" value="QHT32467.1"/>
    <property type="molecule type" value="Genomic_DNA"/>
</dbReference>
<keyword evidence="1" id="KW-0812">Transmembrane</keyword>
<keyword evidence="1" id="KW-1133">Transmembrane helix</keyword>
<dbReference type="AlphaFoldDB" id="A0A6C0ETT6"/>
<accession>A0A6C0ETT6</accession>
<protein>
    <submittedName>
        <fullName evidence="2">Uncharacterized protein</fullName>
    </submittedName>
</protein>
<sequence>MEETQSTPQCGSEEQFSDYIRKRDWMSMTIDYKKCTKNVLCIFAAILGIGILSVVVAFMTLLGGIICILYILKSFSECIVHDVTIILSYLFSSCMLDENNPTDDSGSATTPCCAMAPLHPLNAEHFIVEINVADIEKDKEDTDNKLPVAVAVAVNHQKIIPYTGV</sequence>
<evidence type="ECO:0000256" key="1">
    <source>
        <dbReference type="SAM" id="Phobius"/>
    </source>
</evidence>
<name>A0A6C0ETT6_9ZZZZ</name>
<organism evidence="2">
    <name type="scientific">viral metagenome</name>
    <dbReference type="NCBI Taxonomy" id="1070528"/>
    <lineage>
        <taxon>unclassified sequences</taxon>
        <taxon>metagenomes</taxon>
        <taxon>organismal metagenomes</taxon>
    </lineage>
</organism>
<evidence type="ECO:0000313" key="2">
    <source>
        <dbReference type="EMBL" id="QHT32467.1"/>
    </source>
</evidence>
<keyword evidence="1" id="KW-0472">Membrane</keyword>
<feature type="transmembrane region" description="Helical" evidence="1">
    <location>
        <begin position="39"/>
        <end position="72"/>
    </location>
</feature>
<proteinExistence type="predicted"/>
<reference evidence="2" key="1">
    <citation type="journal article" date="2020" name="Nature">
        <title>Giant virus diversity and host interactions through global metagenomics.</title>
        <authorList>
            <person name="Schulz F."/>
            <person name="Roux S."/>
            <person name="Paez-Espino D."/>
            <person name="Jungbluth S."/>
            <person name="Walsh D.A."/>
            <person name="Denef V.J."/>
            <person name="McMahon K.D."/>
            <person name="Konstantinidis K.T."/>
            <person name="Eloe-Fadrosh E.A."/>
            <person name="Kyrpides N.C."/>
            <person name="Woyke T."/>
        </authorList>
    </citation>
    <scope>NUCLEOTIDE SEQUENCE</scope>
    <source>
        <strain evidence="2">GVMAG-M-3300009161-30</strain>
    </source>
</reference>